<keyword evidence="1" id="KW-0812">Transmembrane</keyword>
<protein>
    <submittedName>
        <fullName evidence="2">Uncharacterized protein</fullName>
    </submittedName>
</protein>
<dbReference type="AlphaFoldDB" id="A0A9P7LAA9"/>
<sequence>MAGLQPDIYAAISITWVAAFLALSLRLKARRMTKMNLWFDDYFAMIALVGLARALLGINERVLTIHHSFLYQATVPSRYTVRDILQFRPQSLT</sequence>
<dbReference type="EMBL" id="JADFTT010000026">
    <property type="protein sequence ID" value="KAG5772258.1"/>
    <property type="molecule type" value="Genomic_DNA"/>
</dbReference>
<name>A0A9P7LAA9_9HYPO</name>
<keyword evidence="1" id="KW-0472">Membrane</keyword>
<dbReference type="Proteomes" id="UP000750502">
    <property type="component" value="Unassembled WGS sequence"/>
</dbReference>
<evidence type="ECO:0000256" key="1">
    <source>
        <dbReference type="SAM" id="Phobius"/>
    </source>
</evidence>
<evidence type="ECO:0000313" key="3">
    <source>
        <dbReference type="Proteomes" id="UP000750502"/>
    </source>
</evidence>
<gene>
    <name evidence="2" type="ORF">H9Q72_001515</name>
</gene>
<proteinExistence type="predicted"/>
<dbReference type="OrthoDB" id="5421689at2759"/>
<evidence type="ECO:0000313" key="2">
    <source>
        <dbReference type="EMBL" id="KAG5772258.1"/>
    </source>
</evidence>
<comment type="caution">
    <text evidence="2">The sequence shown here is derived from an EMBL/GenBank/DDBJ whole genome shotgun (WGS) entry which is preliminary data.</text>
</comment>
<organism evidence="2 3">
    <name type="scientific">Fusarium xylarioides</name>
    <dbReference type="NCBI Taxonomy" id="221167"/>
    <lineage>
        <taxon>Eukaryota</taxon>
        <taxon>Fungi</taxon>
        <taxon>Dikarya</taxon>
        <taxon>Ascomycota</taxon>
        <taxon>Pezizomycotina</taxon>
        <taxon>Sordariomycetes</taxon>
        <taxon>Hypocreomycetidae</taxon>
        <taxon>Hypocreales</taxon>
        <taxon>Nectriaceae</taxon>
        <taxon>Fusarium</taxon>
        <taxon>Fusarium fujikuroi species complex</taxon>
    </lineage>
</organism>
<accession>A0A9P7LAA9</accession>
<keyword evidence="1" id="KW-1133">Transmembrane helix</keyword>
<reference evidence="2" key="2">
    <citation type="submission" date="2020-10" db="EMBL/GenBank/DDBJ databases">
        <authorList>
            <person name="Peck L.D."/>
            <person name="Nowell R.W."/>
            <person name="Flood J."/>
            <person name="Ryan M.J."/>
            <person name="Barraclough T.G."/>
        </authorList>
    </citation>
    <scope>NUCLEOTIDE SEQUENCE</scope>
    <source>
        <strain evidence="2">IMI 127659i</strain>
    </source>
</reference>
<feature type="transmembrane region" description="Helical" evidence="1">
    <location>
        <begin position="6"/>
        <end position="25"/>
    </location>
</feature>
<keyword evidence="3" id="KW-1185">Reference proteome</keyword>
<reference evidence="2" key="1">
    <citation type="journal article" date="2020" name="bioRxiv">
        <title>Historical genomics reveals the evolutionary mechanisms behind multiple outbreaks of the host-specific coffee wilt pathogen Fusarium xylarioides.</title>
        <authorList>
            <person name="Peck D."/>
            <person name="Nowell R.W."/>
            <person name="Flood J."/>
            <person name="Ryan M.J."/>
            <person name="Barraclough T.G."/>
        </authorList>
    </citation>
    <scope>NUCLEOTIDE SEQUENCE</scope>
    <source>
        <strain evidence="2">IMI 127659i</strain>
    </source>
</reference>